<evidence type="ECO:0008006" key="4">
    <source>
        <dbReference type="Google" id="ProtNLM"/>
    </source>
</evidence>
<accession>A0ABT3FNZ6</accession>
<feature type="chain" id="PRO_5046468067" description="Secreted protein" evidence="1">
    <location>
        <begin position="20"/>
        <end position="287"/>
    </location>
</feature>
<gene>
    <name evidence="2" type="ORF">OKA04_11075</name>
</gene>
<evidence type="ECO:0000313" key="2">
    <source>
        <dbReference type="EMBL" id="MCW1885272.1"/>
    </source>
</evidence>
<feature type="signal peptide" evidence="1">
    <location>
        <begin position="1"/>
        <end position="19"/>
    </location>
</feature>
<keyword evidence="1" id="KW-0732">Signal</keyword>
<sequence length="287" mass="31416">MKTRTILMSAWLLGLAVVAGEEAKQPEAAAPPKPEIEMAPEDTEALDGSTNDPFAPGGVFGYQAKIPAQRGKEARQALQLRLEVWDIATKKLAGQVDEVHAPGDLATLRKDLLADDSSILIHSFLAATDEKSRTLNESILEFIYPTEYEPPVGPPSQSAERSEQQTKETAAWQRWLDAAGKYSVPTSFETRNTGATLEAVVQPVQVEEKTWDVSLAFDSVSLSGMISYGADDLLIEMPAFSSIRTSGLIRMCEGEWRIKAIQEAPRTSDGKATGRSWLTLVRVDRAR</sequence>
<evidence type="ECO:0000313" key="3">
    <source>
        <dbReference type="Proteomes" id="UP001207930"/>
    </source>
</evidence>
<dbReference type="RefSeq" id="WP_264501229.1">
    <property type="nucleotide sequence ID" value="NZ_JAPDDS010000005.1"/>
</dbReference>
<keyword evidence="3" id="KW-1185">Reference proteome</keyword>
<proteinExistence type="predicted"/>
<evidence type="ECO:0000256" key="1">
    <source>
        <dbReference type="SAM" id="SignalP"/>
    </source>
</evidence>
<comment type="caution">
    <text evidence="2">The sequence shown here is derived from an EMBL/GenBank/DDBJ whole genome shotgun (WGS) entry which is preliminary data.</text>
</comment>
<dbReference type="Proteomes" id="UP001207930">
    <property type="component" value="Unassembled WGS sequence"/>
</dbReference>
<reference evidence="2 3" key="1">
    <citation type="submission" date="2022-10" db="EMBL/GenBank/DDBJ databases">
        <title>Luteolibacter flavescens strain MCCC 1K03193, whole genome shotgun sequencing project.</title>
        <authorList>
            <person name="Zhao G."/>
            <person name="Shen L."/>
        </authorList>
    </citation>
    <scope>NUCLEOTIDE SEQUENCE [LARGE SCALE GENOMIC DNA]</scope>
    <source>
        <strain evidence="2 3">MCCC 1K03193</strain>
    </source>
</reference>
<dbReference type="EMBL" id="JAPDDS010000005">
    <property type="protein sequence ID" value="MCW1885272.1"/>
    <property type="molecule type" value="Genomic_DNA"/>
</dbReference>
<name>A0ABT3FNZ6_9BACT</name>
<protein>
    <recommendedName>
        <fullName evidence="4">Secreted protein</fullName>
    </recommendedName>
</protein>
<organism evidence="2 3">
    <name type="scientific">Luteolibacter flavescens</name>
    <dbReference type="NCBI Taxonomy" id="1859460"/>
    <lineage>
        <taxon>Bacteria</taxon>
        <taxon>Pseudomonadati</taxon>
        <taxon>Verrucomicrobiota</taxon>
        <taxon>Verrucomicrobiia</taxon>
        <taxon>Verrucomicrobiales</taxon>
        <taxon>Verrucomicrobiaceae</taxon>
        <taxon>Luteolibacter</taxon>
    </lineage>
</organism>